<comment type="catalytic activity">
    <reaction evidence="12">
        <text>L-proline(in) + Na(+)(in) = L-proline(out) + Na(+)(out)</text>
        <dbReference type="Rhea" id="RHEA:28967"/>
        <dbReference type="ChEBI" id="CHEBI:29101"/>
        <dbReference type="ChEBI" id="CHEBI:60039"/>
    </reaction>
</comment>
<name>A0A918DTT1_9GAMM</name>
<comment type="subcellular location">
    <subcellularLocation>
        <location evidence="1">Cell membrane</location>
        <topology evidence="1">Multi-pass membrane protein</topology>
    </subcellularLocation>
</comment>
<evidence type="ECO:0000256" key="5">
    <source>
        <dbReference type="ARBA" id="ARBA00022692"/>
    </source>
</evidence>
<evidence type="ECO:0000256" key="11">
    <source>
        <dbReference type="ARBA" id="ARBA00023201"/>
    </source>
</evidence>
<dbReference type="AlphaFoldDB" id="A0A918DTT1"/>
<feature type="transmembrane region" description="Helical" evidence="14">
    <location>
        <begin position="167"/>
        <end position="186"/>
    </location>
</feature>
<dbReference type="PROSITE" id="PS50283">
    <property type="entry name" value="NA_SOLUT_SYMP_3"/>
    <property type="match status" value="1"/>
</dbReference>
<keyword evidence="9" id="KW-0406">Ion transport</keyword>
<gene>
    <name evidence="15" type="ORF">GCM10011348_27790</name>
</gene>
<dbReference type="InterPro" id="IPR018212">
    <property type="entry name" value="Na/solute_symporter_CS"/>
</dbReference>
<feature type="transmembrane region" description="Helical" evidence="14">
    <location>
        <begin position="280"/>
        <end position="300"/>
    </location>
</feature>
<evidence type="ECO:0000256" key="4">
    <source>
        <dbReference type="ARBA" id="ARBA00022475"/>
    </source>
</evidence>
<reference evidence="15 16" key="1">
    <citation type="journal article" date="2014" name="Int. J. Syst. Evol. Microbiol.">
        <title>Complete genome sequence of Corynebacterium casei LMG S-19264T (=DSM 44701T), isolated from a smear-ripened cheese.</title>
        <authorList>
            <consortium name="US DOE Joint Genome Institute (JGI-PGF)"/>
            <person name="Walter F."/>
            <person name="Albersmeier A."/>
            <person name="Kalinowski J."/>
            <person name="Ruckert C."/>
        </authorList>
    </citation>
    <scope>NUCLEOTIDE SEQUENCE [LARGE SCALE GENOMIC DNA]</scope>
    <source>
        <strain evidence="15 16">CGMCC 1.7286</strain>
    </source>
</reference>
<proteinExistence type="inferred from homology"/>
<evidence type="ECO:0000256" key="10">
    <source>
        <dbReference type="ARBA" id="ARBA00023136"/>
    </source>
</evidence>
<organism evidence="15 16">
    <name type="scientific">Marinobacterium nitratireducens</name>
    <dbReference type="NCBI Taxonomy" id="518897"/>
    <lineage>
        <taxon>Bacteria</taxon>
        <taxon>Pseudomonadati</taxon>
        <taxon>Pseudomonadota</taxon>
        <taxon>Gammaproteobacteria</taxon>
        <taxon>Oceanospirillales</taxon>
        <taxon>Oceanospirillaceae</taxon>
        <taxon>Marinobacterium</taxon>
    </lineage>
</organism>
<feature type="transmembrane region" description="Helical" evidence="14">
    <location>
        <begin position="128"/>
        <end position="147"/>
    </location>
</feature>
<evidence type="ECO:0000256" key="7">
    <source>
        <dbReference type="ARBA" id="ARBA00022989"/>
    </source>
</evidence>
<accession>A0A918DTT1</accession>
<dbReference type="Pfam" id="PF00474">
    <property type="entry name" value="SSF"/>
    <property type="match status" value="1"/>
</dbReference>
<keyword evidence="5 14" id="KW-0812">Transmembrane</keyword>
<evidence type="ECO:0000256" key="2">
    <source>
        <dbReference type="ARBA" id="ARBA00006434"/>
    </source>
</evidence>
<dbReference type="GO" id="GO:0005886">
    <property type="term" value="C:plasma membrane"/>
    <property type="evidence" value="ECO:0007669"/>
    <property type="project" value="UniProtKB-SubCell"/>
</dbReference>
<keyword evidence="16" id="KW-1185">Reference proteome</keyword>
<evidence type="ECO:0000256" key="12">
    <source>
        <dbReference type="ARBA" id="ARBA00033708"/>
    </source>
</evidence>
<feature type="transmembrane region" description="Helical" evidence="14">
    <location>
        <begin position="37"/>
        <end position="59"/>
    </location>
</feature>
<dbReference type="RefSeq" id="WP_188861207.1">
    <property type="nucleotide sequence ID" value="NZ_BMLT01000006.1"/>
</dbReference>
<evidence type="ECO:0000256" key="6">
    <source>
        <dbReference type="ARBA" id="ARBA00022847"/>
    </source>
</evidence>
<keyword evidence="7 14" id="KW-1133">Transmembrane helix</keyword>
<dbReference type="InterPro" id="IPR001734">
    <property type="entry name" value="Na/solute_symporter"/>
</dbReference>
<dbReference type="CDD" id="cd10322">
    <property type="entry name" value="SLC5sbd"/>
    <property type="match status" value="1"/>
</dbReference>
<keyword evidence="10 14" id="KW-0472">Membrane</keyword>
<feature type="transmembrane region" description="Helical" evidence="14">
    <location>
        <begin position="79"/>
        <end position="97"/>
    </location>
</feature>
<dbReference type="InterPro" id="IPR038377">
    <property type="entry name" value="Na/Glc_symporter_sf"/>
</dbReference>
<keyword evidence="8" id="KW-0915">Sodium</keyword>
<evidence type="ECO:0000256" key="1">
    <source>
        <dbReference type="ARBA" id="ARBA00004651"/>
    </source>
</evidence>
<comment type="caution">
    <text evidence="15">The sequence shown here is derived from an EMBL/GenBank/DDBJ whole genome shotgun (WGS) entry which is preliminary data.</text>
</comment>
<evidence type="ECO:0000313" key="15">
    <source>
        <dbReference type="EMBL" id="GGO83607.1"/>
    </source>
</evidence>
<dbReference type="GO" id="GO:0015293">
    <property type="term" value="F:symporter activity"/>
    <property type="evidence" value="ECO:0007669"/>
    <property type="project" value="UniProtKB-KW"/>
</dbReference>
<dbReference type="EMBL" id="BMLT01000006">
    <property type="protein sequence ID" value="GGO83607.1"/>
    <property type="molecule type" value="Genomic_DNA"/>
</dbReference>
<feature type="transmembrane region" description="Helical" evidence="14">
    <location>
        <begin position="320"/>
        <end position="337"/>
    </location>
</feature>
<comment type="similarity">
    <text evidence="2 13">Belongs to the sodium:solute symporter (SSF) (TC 2.A.21) family.</text>
</comment>
<dbReference type="Gene3D" id="1.20.1730.10">
    <property type="entry name" value="Sodium/glucose cotransporter"/>
    <property type="match status" value="1"/>
</dbReference>
<feature type="transmembrane region" description="Helical" evidence="14">
    <location>
        <begin position="373"/>
        <end position="392"/>
    </location>
</feature>
<dbReference type="PANTHER" id="PTHR48086:SF3">
    <property type="entry name" value="SODIUM_PROLINE SYMPORTER"/>
    <property type="match status" value="1"/>
</dbReference>
<dbReference type="InterPro" id="IPR050277">
    <property type="entry name" value="Sodium:Solute_Symporter"/>
</dbReference>
<feature type="transmembrane region" description="Helical" evidence="14">
    <location>
        <begin position="6"/>
        <end position="25"/>
    </location>
</feature>
<keyword evidence="3" id="KW-0813">Transport</keyword>
<evidence type="ECO:0000256" key="14">
    <source>
        <dbReference type="SAM" id="Phobius"/>
    </source>
</evidence>
<protein>
    <submittedName>
        <fullName evidence="15">Sodium:proline symporter</fullName>
    </submittedName>
</protein>
<evidence type="ECO:0000313" key="16">
    <source>
        <dbReference type="Proteomes" id="UP000599578"/>
    </source>
</evidence>
<evidence type="ECO:0000256" key="13">
    <source>
        <dbReference type="RuleBase" id="RU362091"/>
    </source>
</evidence>
<dbReference type="GO" id="GO:0006814">
    <property type="term" value="P:sodium ion transport"/>
    <property type="evidence" value="ECO:0007669"/>
    <property type="project" value="UniProtKB-KW"/>
</dbReference>
<evidence type="ECO:0000256" key="3">
    <source>
        <dbReference type="ARBA" id="ARBA00022448"/>
    </source>
</evidence>
<keyword evidence="6" id="KW-0769">Symport</keyword>
<dbReference type="GO" id="GO:0046942">
    <property type="term" value="P:carboxylic acid transport"/>
    <property type="evidence" value="ECO:0007669"/>
    <property type="project" value="UniProtKB-ARBA"/>
</dbReference>
<keyword evidence="11" id="KW-0739">Sodium transport</keyword>
<evidence type="ECO:0000256" key="9">
    <source>
        <dbReference type="ARBA" id="ARBA00023065"/>
    </source>
</evidence>
<feature type="transmembrane region" description="Helical" evidence="14">
    <location>
        <begin position="398"/>
        <end position="419"/>
    </location>
</feature>
<feature type="transmembrane region" description="Helical" evidence="14">
    <location>
        <begin position="193"/>
        <end position="211"/>
    </location>
</feature>
<dbReference type="PANTHER" id="PTHR48086">
    <property type="entry name" value="SODIUM/PROLINE SYMPORTER-RELATED"/>
    <property type="match status" value="1"/>
</dbReference>
<feature type="transmembrane region" description="Helical" evidence="14">
    <location>
        <begin position="248"/>
        <end position="268"/>
    </location>
</feature>
<evidence type="ECO:0000256" key="8">
    <source>
        <dbReference type="ARBA" id="ARBA00023053"/>
    </source>
</evidence>
<sequence length="491" mass="52769">MNDYNWFNWALLLGSFAVLIYMGFVSSRVVNSDDESGFLIAGRSLGPFVGAGTIVATGFSGWGFMGSPGVAYEFGAVEVLGNFFFAPAMVIAVLYFASFLRKQADRLGSCTIPEYIAQLHGRGPMARVVQGVAAVITILLLLVFLTSQIKAVGLLGASWLGIDLDSSATMMIAVIVLYTMLGGLAAVAWTDTLMVCGMALAAVVMMVQMFTDLSPSELIGRLNDIDPMLLNPVNAQPYGENRSSVFLVLPYAFLFTAVLPYMAVRFLAFKPGVRFHQVAIWVAPLGCLLSLVPIVGLYVRVTHPQLAEADQTMPYYLANYLHPVLGGVITLFILFAMKSTANSLLHTVSSAASHDLRKALFPHSRASASRVLWLNRSWVVILGLVGLVMMLYAPPFMLSWLGILGTGTLLAVLIGPVFLSSIWRGNSYGALASMLSGLMTSGGCLLFSDLGWVEGPLIGCAVSSLMYVSVSKLTLSRAPRPDFDHSLTAQA</sequence>
<keyword evidence="4" id="KW-1003">Cell membrane</keyword>
<dbReference type="PROSITE" id="PS00456">
    <property type="entry name" value="NA_SOLUT_SYMP_1"/>
    <property type="match status" value="1"/>
</dbReference>
<dbReference type="Proteomes" id="UP000599578">
    <property type="component" value="Unassembled WGS sequence"/>
</dbReference>